<gene>
    <name evidence="5" type="ORF">Pma05_10560</name>
</gene>
<evidence type="ECO:0000259" key="4">
    <source>
        <dbReference type="Pfam" id="PF00291"/>
    </source>
</evidence>
<dbReference type="Proteomes" id="UP000621500">
    <property type="component" value="Unassembled WGS sequence"/>
</dbReference>
<evidence type="ECO:0000313" key="5">
    <source>
        <dbReference type="EMBL" id="GIG94483.1"/>
    </source>
</evidence>
<dbReference type="Pfam" id="PF01053">
    <property type="entry name" value="Cys_Met_Meta_PP"/>
    <property type="match status" value="1"/>
</dbReference>
<dbReference type="SUPFAM" id="SSF53686">
    <property type="entry name" value="Tryptophan synthase beta subunit-like PLP-dependent enzymes"/>
    <property type="match status" value="1"/>
</dbReference>
<keyword evidence="6" id="KW-1185">Reference proteome</keyword>
<reference evidence="5 6" key="1">
    <citation type="submission" date="2021-01" db="EMBL/GenBank/DDBJ databases">
        <title>Whole genome shotgun sequence of Plantactinospora mayteni NBRC 109088.</title>
        <authorList>
            <person name="Komaki H."/>
            <person name="Tamura T."/>
        </authorList>
    </citation>
    <scope>NUCLEOTIDE SEQUENCE [LARGE SCALE GENOMIC DNA]</scope>
    <source>
        <strain evidence="5 6">NBRC 109088</strain>
    </source>
</reference>
<dbReference type="InterPro" id="IPR036052">
    <property type="entry name" value="TrpB-like_PALP_sf"/>
</dbReference>
<evidence type="ECO:0000313" key="6">
    <source>
        <dbReference type="Proteomes" id="UP000621500"/>
    </source>
</evidence>
<dbReference type="EMBL" id="BONX01000004">
    <property type="protein sequence ID" value="GIG94483.1"/>
    <property type="molecule type" value="Genomic_DNA"/>
</dbReference>
<evidence type="ECO:0000256" key="2">
    <source>
        <dbReference type="ARBA" id="ARBA00022898"/>
    </source>
</evidence>
<dbReference type="PANTHER" id="PTHR48078:SF19">
    <property type="entry name" value="ACT DOMAIN-CONTAINING PROTEIN"/>
    <property type="match status" value="1"/>
</dbReference>
<comment type="cofactor">
    <cofactor evidence="1">
        <name>pyridoxal 5'-phosphate</name>
        <dbReference type="ChEBI" id="CHEBI:597326"/>
    </cofactor>
</comment>
<evidence type="ECO:0000256" key="1">
    <source>
        <dbReference type="ARBA" id="ARBA00001933"/>
    </source>
</evidence>
<evidence type="ECO:0000256" key="3">
    <source>
        <dbReference type="ARBA" id="ARBA00023239"/>
    </source>
</evidence>
<dbReference type="InterPro" id="IPR000277">
    <property type="entry name" value="Cys/Met-Metab_PyrdxlP-dep_enz"/>
</dbReference>
<dbReference type="InterPro" id="IPR050147">
    <property type="entry name" value="Ser/Thr_Dehydratase"/>
</dbReference>
<protein>
    <recommendedName>
        <fullName evidence="4">Tryptophan synthase beta chain-like PALP domain-containing protein</fullName>
    </recommendedName>
</protein>
<dbReference type="Gene3D" id="3.40.50.1100">
    <property type="match status" value="2"/>
</dbReference>
<dbReference type="SUPFAM" id="SSF53383">
    <property type="entry name" value="PLP-dependent transferases"/>
    <property type="match status" value="1"/>
</dbReference>
<accession>A0ABQ4EIC1</accession>
<dbReference type="RefSeq" id="WP_203856108.1">
    <property type="nucleotide sequence ID" value="NZ_BAAAZQ010000002.1"/>
</dbReference>
<sequence length="843" mass="89533">MAAIDPVVELLPDALALVGARLSRTEVRDLDWLGPFANRSVTAKLENHQVTGSFKVRGALFAMSRLPRDRALVAPSAGNHGLAVAWAAAQLGMTADIVLPENASPLKRERILRLGSGVVEAGSTVEAAEAEARRIAEESDRTYLAPFDDPAVMAGQATAVVELLEQRPGLCSLLIPVGGGGLLAGAVAARAYLGLDALAIVACEPEAFASLAANVTAGRPVRLGRRPTFADGLATNIGAGSRTVEIAVEARNLTFCALSEEEIAAGCSALFNRESLLAEGAGAVGVAAALRAEELGLGEGPIGTLVCGGNVHHTTFWQMTAVDLSDQRLAALADTMGRTVDAEPSRRSYALPPVRTDWGSWETPDVEGNQLDLTRHLLDEVTKYTVTTASMLDDLEVLARDHALPLEEPTLGLVRAVNAQVRSESGQPCPDTMATGEQRVRALSQLAVAARLAFEWRSPGYDQSAALSALDLGALGSPGVNYARYEQPGVARIERQILGLCGLDPSTHTVLLTSSGMAAFALLCGTLFGHSGVRSVLTAPYLYFEGEEMLSSWLGRRAVVAGSYDAAAIAEQALATGSDAVFADPLGNHAEQRMVDVELLAELLSRRDDPPWLVVDGTMLPAATARALTAMLPDHAAYYESCSKYLQLGLDMAMAGMVVVPRALEARARRARRNLGLGLDRYAAELFPRFSPEQFERRLRGAEQSALRVARGLQSGLPADRFTVRFPGLPEHPDHALARRVGRTGSNVTVMPLVERASRDQLEPVVDEVLRKARSIGLPLVKGVSFGFLTSRLSAASAMAEGTPPFLRLAVGPCTPDAADLLAKTVLSVLASVWRTEPELDVR</sequence>
<comment type="caution">
    <text evidence="5">The sequence shown here is derived from an EMBL/GenBank/DDBJ whole genome shotgun (WGS) entry which is preliminary data.</text>
</comment>
<dbReference type="Pfam" id="PF00291">
    <property type="entry name" value="PALP"/>
    <property type="match status" value="1"/>
</dbReference>
<name>A0ABQ4EIC1_9ACTN</name>
<organism evidence="5 6">
    <name type="scientific">Plantactinospora mayteni</name>
    <dbReference type="NCBI Taxonomy" id="566021"/>
    <lineage>
        <taxon>Bacteria</taxon>
        <taxon>Bacillati</taxon>
        <taxon>Actinomycetota</taxon>
        <taxon>Actinomycetes</taxon>
        <taxon>Micromonosporales</taxon>
        <taxon>Micromonosporaceae</taxon>
        <taxon>Plantactinospora</taxon>
    </lineage>
</organism>
<keyword evidence="2" id="KW-0663">Pyridoxal phosphate</keyword>
<keyword evidence="3" id="KW-0456">Lyase</keyword>
<dbReference type="Gene3D" id="3.40.640.10">
    <property type="entry name" value="Type I PLP-dependent aspartate aminotransferase-like (Major domain)"/>
    <property type="match status" value="1"/>
</dbReference>
<dbReference type="PANTHER" id="PTHR48078">
    <property type="entry name" value="THREONINE DEHYDRATASE, MITOCHONDRIAL-RELATED"/>
    <property type="match status" value="1"/>
</dbReference>
<dbReference type="InterPro" id="IPR001926">
    <property type="entry name" value="TrpB-like_PALP"/>
</dbReference>
<dbReference type="InterPro" id="IPR015424">
    <property type="entry name" value="PyrdxlP-dep_Trfase"/>
</dbReference>
<feature type="domain" description="Tryptophan synthase beta chain-like PALP" evidence="4">
    <location>
        <begin position="24"/>
        <end position="308"/>
    </location>
</feature>
<dbReference type="InterPro" id="IPR015421">
    <property type="entry name" value="PyrdxlP-dep_Trfase_major"/>
</dbReference>
<proteinExistence type="predicted"/>